<evidence type="ECO:0000256" key="9">
    <source>
        <dbReference type="ARBA" id="ARBA00064420"/>
    </source>
</evidence>
<dbReference type="Gene3D" id="1.10.3470.10">
    <property type="entry name" value="ABC transporter involved in vitamin B12 uptake, BtuC"/>
    <property type="match status" value="1"/>
</dbReference>
<evidence type="ECO:0000256" key="11">
    <source>
        <dbReference type="SAM" id="Phobius"/>
    </source>
</evidence>
<dbReference type="FunFam" id="1.10.3470.10:FF:000001">
    <property type="entry name" value="Vitamin B12 ABC transporter permease BtuC"/>
    <property type="match status" value="1"/>
</dbReference>
<evidence type="ECO:0000256" key="5">
    <source>
        <dbReference type="ARBA" id="ARBA00022692"/>
    </source>
</evidence>
<dbReference type="AlphaFoldDB" id="U1N3I6"/>
<evidence type="ECO:0000256" key="2">
    <source>
        <dbReference type="ARBA" id="ARBA00007935"/>
    </source>
</evidence>
<feature type="transmembrane region" description="Helical" evidence="11">
    <location>
        <begin position="152"/>
        <end position="170"/>
    </location>
</feature>
<evidence type="ECO:0000256" key="4">
    <source>
        <dbReference type="ARBA" id="ARBA00022475"/>
    </source>
</evidence>
<dbReference type="NCBIfam" id="NF007081">
    <property type="entry name" value="PRK09535.1"/>
    <property type="match status" value="1"/>
</dbReference>
<comment type="similarity">
    <text evidence="2">Belongs to the binding-protein-dependent transport system permease family. FecCD subfamily.</text>
</comment>
<evidence type="ECO:0000256" key="1">
    <source>
        <dbReference type="ARBA" id="ARBA00004651"/>
    </source>
</evidence>
<comment type="function">
    <text evidence="8">Required for corrinoid utilization. Probably part of the ABC transporter complex BtuCDF involved in cobalamin (vitamin B12) import. Probably involved in the translocation of the substrate across the membrane.</text>
</comment>
<sequence length="364" mass="37687">MSGQQVLVYCNCVCRRIRIVRVQLRATVWSAGLSGVLLLAITVSAGIGPVNIAPMTVTYVLLGAIDSLIGLGVTVTEIPSSVQQTIVLSVRLPRIILAALVGFALASAGTVMQGFFRNPMADPSIIGVSSGAAVGAVATIVIPLQIPFGLELQAAAFTTAIITAFSVYVIATRGGRTPTSTLLLAGVAVQAFLGAVISFLLLYSGESIQRVVYWLMGNLGGTTWGDVRVAAVVVPPVFVLLVAYAQDLNVLLLGERDAHALGINVTRTKRILLAAASIVTAAAVAVTGVIGFVGLIVPHAMRLVVGPDHRILLPTSALAGASFLVITDTLARSGTTAIPVGIITAALGAPFFLYLLRTNEVTQL</sequence>
<dbReference type="GO" id="GO:0022857">
    <property type="term" value="F:transmembrane transporter activity"/>
    <property type="evidence" value="ECO:0007669"/>
    <property type="project" value="InterPro"/>
</dbReference>
<feature type="transmembrane region" description="Helical" evidence="11">
    <location>
        <begin position="28"/>
        <end position="50"/>
    </location>
</feature>
<gene>
    <name evidence="12" type="ORF">J07HQW1_00954</name>
</gene>
<dbReference type="InterPro" id="IPR037294">
    <property type="entry name" value="ABC_BtuC-like"/>
</dbReference>
<comment type="subcellular location">
    <subcellularLocation>
        <location evidence="1">Cell membrane</location>
        <topology evidence="1">Multi-pass membrane protein</topology>
    </subcellularLocation>
</comment>
<dbReference type="Proteomes" id="UP000030649">
    <property type="component" value="Unassembled WGS sequence"/>
</dbReference>
<feature type="transmembrane region" description="Helical" evidence="11">
    <location>
        <begin position="57"/>
        <end position="75"/>
    </location>
</feature>
<protein>
    <recommendedName>
        <fullName evidence="10">Cobalamin import system permease protein BtuC</fullName>
    </recommendedName>
</protein>
<feature type="transmembrane region" description="Helical" evidence="11">
    <location>
        <begin position="182"/>
        <end position="203"/>
    </location>
</feature>
<reference evidence="12 13" key="1">
    <citation type="journal article" date="2013" name="PLoS ONE">
        <title>Assembly-driven community genomics of a hypersaline microbial ecosystem.</title>
        <authorList>
            <person name="Podell S."/>
            <person name="Ugalde J.A."/>
            <person name="Narasingarao P."/>
            <person name="Banfield J.F."/>
            <person name="Heidelberg K.B."/>
            <person name="Allen E.E."/>
        </authorList>
    </citation>
    <scope>NUCLEOTIDE SEQUENCE [LARGE SCALE GENOMIC DNA]</scope>
    <source>
        <strain evidence="13">J07HQW1</strain>
    </source>
</reference>
<dbReference type="HOGENOM" id="CLU_013016_0_1_2"/>
<evidence type="ECO:0000256" key="3">
    <source>
        <dbReference type="ARBA" id="ARBA00022448"/>
    </source>
</evidence>
<evidence type="ECO:0000313" key="13">
    <source>
        <dbReference type="Proteomes" id="UP000030649"/>
    </source>
</evidence>
<feature type="transmembrane region" description="Helical" evidence="11">
    <location>
        <begin position="95"/>
        <end position="116"/>
    </location>
</feature>
<feature type="transmembrane region" description="Helical" evidence="11">
    <location>
        <begin position="125"/>
        <end position="146"/>
    </location>
</feature>
<evidence type="ECO:0000313" key="12">
    <source>
        <dbReference type="EMBL" id="ERG90923.1"/>
    </source>
</evidence>
<evidence type="ECO:0000256" key="8">
    <source>
        <dbReference type="ARBA" id="ARBA00053891"/>
    </source>
</evidence>
<dbReference type="InterPro" id="IPR000522">
    <property type="entry name" value="ABC_transptr_permease_BtuC"/>
</dbReference>
<feature type="transmembrane region" description="Helical" evidence="11">
    <location>
        <begin position="271"/>
        <end position="297"/>
    </location>
</feature>
<keyword evidence="7 11" id="KW-0472">Membrane</keyword>
<proteinExistence type="inferred from homology"/>
<dbReference type="GO" id="GO:0005886">
    <property type="term" value="C:plasma membrane"/>
    <property type="evidence" value="ECO:0007669"/>
    <property type="project" value="UniProtKB-SubCell"/>
</dbReference>
<keyword evidence="6 11" id="KW-1133">Transmembrane helix</keyword>
<evidence type="ECO:0000256" key="6">
    <source>
        <dbReference type="ARBA" id="ARBA00022989"/>
    </source>
</evidence>
<accession>U1N3I6</accession>
<keyword evidence="4" id="KW-1003">Cell membrane</keyword>
<comment type="subunit">
    <text evidence="9">The complex is composed of two ATP-binding proteins (BtuD), two transmembrane proteins (BtuC) and a solute-binding protein (BtuF).</text>
</comment>
<evidence type="ECO:0000256" key="7">
    <source>
        <dbReference type="ARBA" id="ARBA00023136"/>
    </source>
</evidence>
<feature type="transmembrane region" description="Helical" evidence="11">
    <location>
        <begin position="338"/>
        <end position="356"/>
    </location>
</feature>
<name>U1N3I6_9EURY</name>
<dbReference type="EMBL" id="KE356560">
    <property type="protein sequence ID" value="ERG90923.1"/>
    <property type="molecule type" value="Genomic_DNA"/>
</dbReference>
<dbReference type="Pfam" id="PF01032">
    <property type="entry name" value="FecCD"/>
    <property type="match status" value="1"/>
</dbReference>
<dbReference type="CDD" id="cd06550">
    <property type="entry name" value="TM_ABC_iron-siderophores_like"/>
    <property type="match status" value="1"/>
</dbReference>
<dbReference type="PANTHER" id="PTHR30472">
    <property type="entry name" value="FERRIC ENTEROBACTIN TRANSPORT SYSTEM PERMEASE PROTEIN"/>
    <property type="match status" value="1"/>
</dbReference>
<dbReference type="SUPFAM" id="SSF81345">
    <property type="entry name" value="ABC transporter involved in vitamin B12 uptake, BtuC"/>
    <property type="match status" value="1"/>
</dbReference>
<dbReference type="STRING" id="1238424.J07HQW1_00954"/>
<evidence type="ECO:0000256" key="10">
    <source>
        <dbReference type="ARBA" id="ARBA00071366"/>
    </source>
</evidence>
<dbReference type="PANTHER" id="PTHR30472:SF25">
    <property type="entry name" value="ABC TRANSPORTER PERMEASE PROTEIN MJ0876-RELATED"/>
    <property type="match status" value="1"/>
</dbReference>
<keyword evidence="3" id="KW-0813">Transport</keyword>
<organism evidence="12 13">
    <name type="scientific">Haloquadratum walsbyi J07HQW1</name>
    <dbReference type="NCBI Taxonomy" id="1238424"/>
    <lineage>
        <taxon>Archaea</taxon>
        <taxon>Methanobacteriati</taxon>
        <taxon>Methanobacteriota</taxon>
        <taxon>Stenosarchaea group</taxon>
        <taxon>Halobacteria</taxon>
        <taxon>Halobacteriales</taxon>
        <taxon>Haloferacaceae</taxon>
        <taxon>Haloquadratum</taxon>
    </lineage>
</organism>
<keyword evidence="5 11" id="KW-0812">Transmembrane</keyword>